<evidence type="ECO:0000313" key="3">
    <source>
        <dbReference type="Proteomes" id="UP000199310"/>
    </source>
</evidence>
<feature type="domain" description="PKD/Chitinase" evidence="1">
    <location>
        <begin position="121"/>
        <end position="202"/>
    </location>
</feature>
<protein>
    <recommendedName>
        <fullName evidence="1">PKD/Chitinase domain-containing protein</fullName>
    </recommendedName>
</protein>
<dbReference type="EMBL" id="FOJG01000001">
    <property type="protein sequence ID" value="SEW32745.1"/>
    <property type="molecule type" value="Genomic_DNA"/>
</dbReference>
<keyword evidence="3" id="KW-1185">Reference proteome</keyword>
<dbReference type="STRING" id="29529.SAMN04488122_1897"/>
<feature type="domain" description="PKD/Chitinase" evidence="1">
    <location>
        <begin position="38"/>
        <end position="117"/>
    </location>
</feature>
<dbReference type="InterPro" id="IPR035986">
    <property type="entry name" value="PKD_dom_sf"/>
</dbReference>
<dbReference type="InterPro" id="IPR022409">
    <property type="entry name" value="PKD/Chitinase_dom"/>
</dbReference>
<reference evidence="3" key="1">
    <citation type="submission" date="2016-10" db="EMBL/GenBank/DDBJ databases">
        <authorList>
            <person name="Varghese N."/>
            <person name="Submissions S."/>
        </authorList>
    </citation>
    <scope>NUCLEOTIDE SEQUENCE [LARGE SCALE GENOMIC DNA]</scope>
    <source>
        <strain evidence="3">DSM 3695</strain>
    </source>
</reference>
<gene>
    <name evidence="2" type="ORF">SAMN04488122_1897</name>
</gene>
<dbReference type="SUPFAM" id="SSF49299">
    <property type="entry name" value="PKD domain"/>
    <property type="match status" value="2"/>
</dbReference>
<dbReference type="Gene3D" id="2.60.40.10">
    <property type="entry name" value="Immunoglobulins"/>
    <property type="match status" value="1"/>
</dbReference>
<evidence type="ECO:0000259" key="1">
    <source>
        <dbReference type="SMART" id="SM00089"/>
    </source>
</evidence>
<evidence type="ECO:0000313" key="2">
    <source>
        <dbReference type="EMBL" id="SEW32745.1"/>
    </source>
</evidence>
<dbReference type="RefSeq" id="WP_089893592.1">
    <property type="nucleotide sequence ID" value="NZ_FOJG01000001.1"/>
</dbReference>
<accession>A0A1I0QYL8</accession>
<dbReference type="PROSITE" id="PS51257">
    <property type="entry name" value="PROKAR_LIPOPROTEIN"/>
    <property type="match status" value="1"/>
</dbReference>
<dbReference type="InterPro" id="IPR013783">
    <property type="entry name" value="Ig-like_fold"/>
</dbReference>
<dbReference type="Proteomes" id="UP000199310">
    <property type="component" value="Unassembled WGS sequence"/>
</dbReference>
<dbReference type="Gene3D" id="2.60.120.260">
    <property type="entry name" value="Galactose-binding domain-like"/>
    <property type="match status" value="1"/>
</dbReference>
<name>A0A1I0QYL8_9BACT</name>
<sequence length="360" mass="38734">MKRVPYILLLTLALYSCTKWTDDDLSFLNSIKAPSEESLLFKIANDNSGLVTITPSSAGGTAYDIYFGDGATAPVTVAPGKNTTHVYKEGTYPVKVVTTGLSGLKSDTTAQLTVIFRAPEEVNVTTTGNAHELTVSATALYATGGFKVSFGETPNEEPVLIAGGASIKHVYAKGGNYTVTVEALSGGKATTKVTKPVTIYDPLTLPMTFELPTVSYAWGDFGGSQTSVIANPVPGGINTSATVGKIVKTKAEVWAGNYIVMTDPLDFTNNKKFKVKVYSWRAGMRVQLQLERTGDNTFQEHLEATTTVANTWEELTFDFSGIIKDNSKKLQNILFFLDNGVTGDGSNNFTLLFDDITLTH</sequence>
<dbReference type="SMART" id="SM00089">
    <property type="entry name" value="PKD"/>
    <property type="match status" value="2"/>
</dbReference>
<organism evidence="2 3">
    <name type="scientific">Chitinophaga arvensicola</name>
    <dbReference type="NCBI Taxonomy" id="29529"/>
    <lineage>
        <taxon>Bacteria</taxon>
        <taxon>Pseudomonadati</taxon>
        <taxon>Bacteroidota</taxon>
        <taxon>Chitinophagia</taxon>
        <taxon>Chitinophagales</taxon>
        <taxon>Chitinophagaceae</taxon>
        <taxon>Chitinophaga</taxon>
    </lineage>
</organism>
<proteinExistence type="predicted"/>
<dbReference type="AlphaFoldDB" id="A0A1I0QYL8"/>
<dbReference type="CDD" id="cd00146">
    <property type="entry name" value="PKD"/>
    <property type="match status" value="1"/>
</dbReference>
<dbReference type="OrthoDB" id="5381604at2"/>